<dbReference type="Proteomes" id="UP000011991">
    <property type="component" value="Unassembled WGS sequence"/>
</dbReference>
<dbReference type="EMBL" id="ANOG01000182">
    <property type="protein sequence ID" value="EMI21861.1"/>
    <property type="molecule type" value="Genomic_DNA"/>
</dbReference>
<feature type="transmembrane region" description="Helical" evidence="1">
    <location>
        <begin position="292"/>
        <end position="312"/>
    </location>
</feature>
<protein>
    <submittedName>
        <fullName evidence="2">Putative membrane protein</fullName>
    </submittedName>
</protein>
<keyword evidence="1" id="KW-0812">Transmembrane</keyword>
<evidence type="ECO:0000313" key="3">
    <source>
        <dbReference type="Proteomes" id="UP000011991"/>
    </source>
</evidence>
<keyword evidence="1" id="KW-0472">Membrane</keyword>
<feature type="transmembrane region" description="Helical" evidence="1">
    <location>
        <begin position="160"/>
        <end position="179"/>
    </location>
</feature>
<keyword evidence="3" id="KW-1185">Reference proteome</keyword>
<organism evidence="2 3">
    <name type="scientific">Rhodopirellula maiorica SM1</name>
    <dbReference type="NCBI Taxonomy" id="1265738"/>
    <lineage>
        <taxon>Bacteria</taxon>
        <taxon>Pseudomonadati</taxon>
        <taxon>Planctomycetota</taxon>
        <taxon>Planctomycetia</taxon>
        <taxon>Pirellulales</taxon>
        <taxon>Pirellulaceae</taxon>
        <taxon>Novipirellula</taxon>
    </lineage>
</organism>
<feature type="transmembrane region" description="Helical" evidence="1">
    <location>
        <begin position="6"/>
        <end position="23"/>
    </location>
</feature>
<accession>M5RRN6</accession>
<feature type="transmembrane region" description="Helical" evidence="1">
    <location>
        <begin position="113"/>
        <end position="129"/>
    </location>
</feature>
<evidence type="ECO:0000313" key="2">
    <source>
        <dbReference type="EMBL" id="EMI21861.1"/>
    </source>
</evidence>
<keyword evidence="1" id="KW-1133">Transmembrane helix</keyword>
<dbReference type="PATRIC" id="fig|1265738.3.peg.1203"/>
<proteinExistence type="predicted"/>
<feature type="transmembrane region" description="Helical" evidence="1">
    <location>
        <begin position="251"/>
        <end position="271"/>
    </location>
</feature>
<evidence type="ECO:0000256" key="1">
    <source>
        <dbReference type="SAM" id="Phobius"/>
    </source>
</evidence>
<comment type="caution">
    <text evidence="2">The sequence shown here is derived from an EMBL/GenBank/DDBJ whole genome shotgun (WGS) entry which is preliminary data.</text>
</comment>
<gene>
    <name evidence="2" type="ORF">RMSM_01206</name>
</gene>
<feature type="transmembrane region" description="Helical" evidence="1">
    <location>
        <begin position="318"/>
        <end position="336"/>
    </location>
</feature>
<dbReference type="AlphaFoldDB" id="M5RRN6"/>
<reference evidence="2 3" key="1">
    <citation type="journal article" date="2013" name="Mar. Genomics">
        <title>Expression of sulfatases in Rhodopirellula baltica and the diversity of sulfatases in the genus Rhodopirellula.</title>
        <authorList>
            <person name="Wegner C.E."/>
            <person name="Richter-Heitmann T."/>
            <person name="Klindworth A."/>
            <person name="Klockow C."/>
            <person name="Richter M."/>
            <person name="Achstetter T."/>
            <person name="Glockner F.O."/>
            <person name="Harder J."/>
        </authorList>
    </citation>
    <scope>NUCLEOTIDE SEQUENCE [LARGE SCALE GENOMIC DNA]</scope>
    <source>
        <strain evidence="2 3">SM1</strain>
    </source>
</reference>
<feature type="transmembrane region" description="Helical" evidence="1">
    <location>
        <begin position="35"/>
        <end position="54"/>
    </location>
</feature>
<name>M5RRN6_9BACT</name>
<sequence>MAIIGGVSFIAPLFGIAIGYVLARSAKDVYAMMAFYIVANGIFLVGVPLEHLGYDSPVLGGMKGMQWIRYRPGYIVNLIAGFYRSPDIMGLHAASVVMFCFCHQMRPDTKSKPWWLAVASWAFFCLLLAGRRKMIGMPFVFLAAWFLLGKATKLVPLNRFVGFLAVCAIPLGIGMMILGRSDGSREYSNYASTLVTESVDRTGELVTVSVFSTIQQTGIFGAGLGAATQGRYHMGRIGGPKAWQEDGVSRIFMELGLFGVVCVLIAGRHFYGAVKRALRNPNGNYETRVLQLSLISLVIAYAASFTVSHQQFSGDPGSGVIAMIFLGALFGLYVHPQHHVGKAPIKPELSDSRSR</sequence>